<feature type="transmembrane region" description="Helical" evidence="6">
    <location>
        <begin position="38"/>
        <end position="59"/>
    </location>
</feature>
<reference evidence="7 8" key="1">
    <citation type="submission" date="2024-09" db="EMBL/GenBank/DDBJ databases">
        <authorList>
            <person name="Lee S.D."/>
        </authorList>
    </citation>
    <scope>NUCLEOTIDE SEQUENCE [LARGE SCALE GENOMIC DNA]</scope>
    <source>
        <strain evidence="7 8">N1-5</strain>
    </source>
</reference>
<dbReference type="Proteomes" id="UP001592528">
    <property type="component" value="Unassembled WGS sequence"/>
</dbReference>
<feature type="transmembrane region" description="Helical" evidence="6">
    <location>
        <begin position="182"/>
        <end position="202"/>
    </location>
</feature>
<evidence type="ECO:0000256" key="5">
    <source>
        <dbReference type="ARBA" id="ARBA00023136"/>
    </source>
</evidence>
<proteinExistence type="inferred from homology"/>
<comment type="subcellular location">
    <subcellularLocation>
        <location evidence="1">Membrane</location>
        <topology evidence="1">Multi-pass membrane protein</topology>
    </subcellularLocation>
</comment>
<comment type="caution">
    <text evidence="7">The sequence shown here is derived from an EMBL/GenBank/DDBJ whole genome shotgun (WGS) entry which is preliminary data.</text>
</comment>
<comment type="similarity">
    <text evidence="2">Belongs to the oxidase-dependent Fe transporter (OFeT) (TC 9.A.10.1) family.</text>
</comment>
<dbReference type="Pfam" id="PF03239">
    <property type="entry name" value="FTR1"/>
    <property type="match status" value="1"/>
</dbReference>
<organism evidence="7 8">
    <name type="scientific">Streptacidiphilus cavernicola</name>
    <dbReference type="NCBI Taxonomy" id="3342716"/>
    <lineage>
        <taxon>Bacteria</taxon>
        <taxon>Bacillati</taxon>
        <taxon>Actinomycetota</taxon>
        <taxon>Actinomycetes</taxon>
        <taxon>Kitasatosporales</taxon>
        <taxon>Streptomycetaceae</taxon>
        <taxon>Streptacidiphilus</taxon>
    </lineage>
</organism>
<dbReference type="PANTHER" id="PTHR31632">
    <property type="entry name" value="IRON TRANSPORTER FTH1"/>
    <property type="match status" value="1"/>
</dbReference>
<feature type="transmembrane region" description="Helical" evidence="6">
    <location>
        <begin position="71"/>
        <end position="90"/>
    </location>
</feature>
<dbReference type="RefSeq" id="WP_198037404.1">
    <property type="nucleotide sequence ID" value="NZ_JBHEZZ010000007.1"/>
</dbReference>
<name>A0ABV6UMB7_9ACTN</name>
<keyword evidence="3 6" id="KW-0812">Transmembrane</keyword>
<evidence type="ECO:0000256" key="4">
    <source>
        <dbReference type="ARBA" id="ARBA00022989"/>
    </source>
</evidence>
<accession>A0ABV6UMB7</accession>
<evidence type="ECO:0000256" key="6">
    <source>
        <dbReference type="SAM" id="Phobius"/>
    </source>
</evidence>
<feature type="transmembrane region" description="Helical" evidence="6">
    <location>
        <begin position="6"/>
        <end position="26"/>
    </location>
</feature>
<evidence type="ECO:0000256" key="2">
    <source>
        <dbReference type="ARBA" id="ARBA00008333"/>
    </source>
</evidence>
<keyword evidence="5 6" id="KW-0472">Membrane</keyword>
<sequence length="538" mass="54994">MLPTFVIGLREGLEAALIVGIIAAFLKQQGRRDLLRWVYGGVGAAVLLCLGVGIALKVVSSNLPQKQQEGLETVVGVLAVGMVTYMVVWMRRHSRELKADLEGLAAAAIGDGGSRAGRAMVLMAFLAVLREGFETVVFLLAAFNESGNTADAAGGALAGIAVAVVLGWLIYRGGVRLNLSKFFRATGLVLVLVAAGLVVNALHTAHEAGWLNAGQGTTVDLTWLVQPGSVQSALLTGMLGIQQHPVVVEVAGWLAYLVPVGLYVAWPPSRPVSRRTMLRVWSAVAGAALVAVAALAVTLPGHPVRNPVTAAGALTAGLTGTRGATATVRTTPVSPAAAVGGTGSVQSSTTLTLHRTGSAQRDGVSVDVYTGTHPGTAAAGRPATLTFEQAAASNGGRLPLGVVPQGASAASGSVRVQYADTDELTVWVEPGTGRVLDLNWTETVRATLVGTQVGAVPLDSPVASGKQAFPEATVAAAAAAARHDLQQRTDRSDRLTDLWLAAIVAVVALAGAGLTAAAARQQREAASVQTPAPLPTVG</sequence>
<gene>
    <name evidence="7" type="primary">efeU</name>
    <name evidence="7" type="ORF">ACEZDJ_14980</name>
</gene>
<feature type="transmembrane region" description="Helical" evidence="6">
    <location>
        <begin position="246"/>
        <end position="266"/>
    </location>
</feature>
<evidence type="ECO:0000313" key="7">
    <source>
        <dbReference type="EMBL" id="MFC1402589.1"/>
    </source>
</evidence>
<feature type="transmembrane region" description="Helical" evidence="6">
    <location>
        <begin position="119"/>
        <end position="140"/>
    </location>
</feature>
<dbReference type="InterPro" id="IPR004923">
    <property type="entry name" value="FTR1/Fip1/EfeU"/>
</dbReference>
<keyword evidence="8" id="KW-1185">Reference proteome</keyword>
<feature type="transmembrane region" description="Helical" evidence="6">
    <location>
        <begin position="152"/>
        <end position="170"/>
    </location>
</feature>
<keyword evidence="4 6" id="KW-1133">Transmembrane helix</keyword>
<evidence type="ECO:0000256" key="1">
    <source>
        <dbReference type="ARBA" id="ARBA00004141"/>
    </source>
</evidence>
<evidence type="ECO:0000256" key="3">
    <source>
        <dbReference type="ARBA" id="ARBA00022692"/>
    </source>
</evidence>
<dbReference type="EMBL" id="JBHEZZ010000007">
    <property type="protein sequence ID" value="MFC1402589.1"/>
    <property type="molecule type" value="Genomic_DNA"/>
</dbReference>
<feature type="transmembrane region" description="Helical" evidence="6">
    <location>
        <begin position="498"/>
        <end position="519"/>
    </location>
</feature>
<evidence type="ECO:0000313" key="8">
    <source>
        <dbReference type="Proteomes" id="UP001592528"/>
    </source>
</evidence>
<dbReference type="PANTHER" id="PTHR31632:SF2">
    <property type="entry name" value="PLASMA MEMBRANE IRON PERMEASE"/>
    <property type="match status" value="1"/>
</dbReference>
<dbReference type="NCBIfam" id="NF041756">
    <property type="entry name" value="EfeU"/>
    <property type="match status" value="1"/>
</dbReference>
<protein>
    <submittedName>
        <fullName evidence="7">Iron uptake transporter permease EfeU</fullName>
    </submittedName>
</protein>
<feature type="transmembrane region" description="Helical" evidence="6">
    <location>
        <begin position="278"/>
        <end position="299"/>
    </location>
</feature>